<feature type="domain" description="Sulfatase N-terminal" evidence="1">
    <location>
        <begin position="41"/>
        <end position="331"/>
    </location>
</feature>
<gene>
    <name evidence="2" type="ORF">SAMN06265218_104217</name>
</gene>
<dbReference type="RefSeq" id="WP_221929942.1">
    <property type="nucleotide sequence ID" value="NZ_FXTH01000004.1"/>
</dbReference>
<dbReference type="Proteomes" id="UP000317593">
    <property type="component" value="Unassembled WGS sequence"/>
</dbReference>
<dbReference type="CDD" id="cd16027">
    <property type="entry name" value="SGSH"/>
    <property type="match status" value="1"/>
</dbReference>
<dbReference type="AlphaFoldDB" id="A0A521BZU1"/>
<dbReference type="SUPFAM" id="SSF53649">
    <property type="entry name" value="Alkaline phosphatase-like"/>
    <property type="match status" value="1"/>
</dbReference>
<evidence type="ECO:0000313" key="3">
    <source>
        <dbReference type="Proteomes" id="UP000317593"/>
    </source>
</evidence>
<dbReference type="Pfam" id="PF00884">
    <property type="entry name" value="Sulfatase"/>
    <property type="match status" value="1"/>
</dbReference>
<dbReference type="InterPro" id="IPR052701">
    <property type="entry name" value="GAG_Ulvan_Degrading_Sulfatases"/>
</dbReference>
<name>A0A521BZU1_9BACT</name>
<sequence>MNRIEMTSSFWRNQVFTGFLMLGVLLLSHQLLSAQKPPSQPNILFAIADDASYPHMGAYGSDWIQTPAFDRVAEQGLLFTRAYVPNPKCAPSRSIILTGRNSWQLEEAANHWPSFPQKFKVYTEALAEAGYFVGSTGKGWAPGIAVNKDGAPRHLAGTPFNRHQMEPATSGMSSTDYAENFRTFLKERPDDAPFSFWYGGFEPHRGYEWKSGLEKGGKALEEIGEVPAFFQDNDTIRTDLLDYAFEIEHFDRQLGLMLSMLEEQGELRNTLVVVTADNGMPFPRIKGQTYEYSAHMPLAIMWPAGIVRPGRVIDDVVSFADFAPTFIELAGRSWKETGMSPAVGQSLTDIFYSERGGQVTAERDYVLLGKERHDVGRPYDWGYPVRGIIRGDFLYLRNFKPERWPAGNPETGYLNTDGSPTKTYILDHRTRRGEYHYWSWNFGKRPGEELYNITDDPYCLNNLAGDPGYRQKKRELKEDLYTKLKQQNDPRMIGRGYVFDSYPYMNDANSNFYHRYRNGELTKSDAGWVNASDFEETPLPVQRQ</sequence>
<evidence type="ECO:0000259" key="1">
    <source>
        <dbReference type="Pfam" id="PF00884"/>
    </source>
</evidence>
<keyword evidence="3" id="KW-1185">Reference proteome</keyword>
<dbReference type="InterPro" id="IPR017850">
    <property type="entry name" value="Alkaline_phosphatase_core_sf"/>
</dbReference>
<reference evidence="2 3" key="1">
    <citation type="submission" date="2017-05" db="EMBL/GenBank/DDBJ databases">
        <authorList>
            <person name="Varghese N."/>
            <person name="Submissions S."/>
        </authorList>
    </citation>
    <scope>NUCLEOTIDE SEQUENCE [LARGE SCALE GENOMIC DNA]</scope>
    <source>
        <strain evidence="2 3">DSM 21194</strain>
    </source>
</reference>
<organism evidence="2 3">
    <name type="scientific">Fodinibius sediminis</name>
    <dbReference type="NCBI Taxonomy" id="1214077"/>
    <lineage>
        <taxon>Bacteria</taxon>
        <taxon>Pseudomonadati</taxon>
        <taxon>Balneolota</taxon>
        <taxon>Balneolia</taxon>
        <taxon>Balneolales</taxon>
        <taxon>Balneolaceae</taxon>
        <taxon>Fodinibius</taxon>
    </lineage>
</organism>
<evidence type="ECO:0000313" key="2">
    <source>
        <dbReference type="EMBL" id="SMO52673.1"/>
    </source>
</evidence>
<dbReference type="PANTHER" id="PTHR43751">
    <property type="entry name" value="SULFATASE"/>
    <property type="match status" value="1"/>
</dbReference>
<protein>
    <submittedName>
        <fullName evidence="2">Arylsulfatase A</fullName>
    </submittedName>
</protein>
<accession>A0A521BZU1</accession>
<proteinExistence type="predicted"/>
<dbReference type="PANTHER" id="PTHR43751:SF1">
    <property type="entry name" value="SULFATASE ATSG-RELATED"/>
    <property type="match status" value="1"/>
</dbReference>
<dbReference type="Gene3D" id="3.40.720.10">
    <property type="entry name" value="Alkaline Phosphatase, subunit A"/>
    <property type="match status" value="1"/>
</dbReference>
<dbReference type="InterPro" id="IPR000917">
    <property type="entry name" value="Sulfatase_N"/>
</dbReference>
<dbReference type="EMBL" id="FXTH01000004">
    <property type="protein sequence ID" value="SMO52673.1"/>
    <property type="molecule type" value="Genomic_DNA"/>
</dbReference>